<keyword evidence="3" id="KW-0805">Transcription regulation</keyword>
<evidence type="ECO:0000256" key="5">
    <source>
        <dbReference type="ARBA" id="ARBA00023163"/>
    </source>
</evidence>
<dbReference type="SUPFAM" id="SSF52172">
    <property type="entry name" value="CheY-like"/>
    <property type="match status" value="1"/>
</dbReference>
<dbReference type="Pfam" id="PF00196">
    <property type="entry name" value="GerE"/>
    <property type="match status" value="1"/>
</dbReference>
<name>A0A133XMF6_9RHOO</name>
<proteinExistence type="predicted"/>
<keyword evidence="1 6" id="KW-0597">Phosphoprotein</keyword>
<evidence type="ECO:0000259" key="8">
    <source>
        <dbReference type="PROSITE" id="PS50110"/>
    </source>
</evidence>
<dbReference type="InterPro" id="IPR001789">
    <property type="entry name" value="Sig_transdc_resp-reg_receiver"/>
</dbReference>
<dbReference type="InterPro" id="IPR000792">
    <property type="entry name" value="Tscrpt_reg_LuxR_C"/>
</dbReference>
<dbReference type="Gene3D" id="1.10.10.10">
    <property type="entry name" value="Winged helix-like DNA-binding domain superfamily/Winged helix DNA-binding domain"/>
    <property type="match status" value="1"/>
</dbReference>
<dbReference type="SMART" id="SM00448">
    <property type="entry name" value="REC"/>
    <property type="match status" value="1"/>
</dbReference>
<feature type="modified residue" description="4-aspartylphosphate" evidence="6">
    <location>
        <position position="54"/>
    </location>
</feature>
<dbReference type="STRING" id="281362.AT959_03425"/>
<sequence>MSTPQAHLVDDDEAIRDALSWLLQSRGIPCTTYDSAEAFLSSWNANLAGCIVLDMRMSGMSGLDCFDKLRELASSLPVIFLTGHGDVPLAVGTLKKGAFDFFEKPLNDNELATRIQEAMELDARQRAANATVDSLNARISSLTTREKQIMELVLAGKFNKVIADELNISMRTVEVHRANLFDKMQVKTAVELANLLKPGR</sequence>
<evidence type="ECO:0000256" key="3">
    <source>
        <dbReference type="ARBA" id="ARBA00023015"/>
    </source>
</evidence>
<dbReference type="CDD" id="cd06170">
    <property type="entry name" value="LuxR_C_like"/>
    <property type="match status" value="1"/>
</dbReference>
<dbReference type="Gene3D" id="3.40.50.2300">
    <property type="match status" value="1"/>
</dbReference>
<dbReference type="PRINTS" id="PR00038">
    <property type="entry name" value="HTHLUXR"/>
</dbReference>
<dbReference type="InterPro" id="IPR016032">
    <property type="entry name" value="Sig_transdc_resp-reg_C-effctor"/>
</dbReference>
<keyword evidence="4" id="KW-0238">DNA-binding</keyword>
<evidence type="ECO:0000259" key="7">
    <source>
        <dbReference type="PROSITE" id="PS50043"/>
    </source>
</evidence>
<gene>
    <name evidence="9" type="ORF">AT959_03425</name>
</gene>
<dbReference type="SMART" id="SM00421">
    <property type="entry name" value="HTH_LUXR"/>
    <property type="match status" value="1"/>
</dbReference>
<dbReference type="GO" id="GO:0000160">
    <property type="term" value="P:phosphorelay signal transduction system"/>
    <property type="evidence" value="ECO:0007669"/>
    <property type="project" value="UniProtKB-KW"/>
</dbReference>
<dbReference type="PANTHER" id="PTHR44688:SF16">
    <property type="entry name" value="DNA-BINDING TRANSCRIPTIONAL ACTIVATOR DEVR_DOSR"/>
    <property type="match status" value="1"/>
</dbReference>
<organism evidence="9 10">
    <name type="scientific">Dechloromonas denitrificans</name>
    <dbReference type="NCBI Taxonomy" id="281362"/>
    <lineage>
        <taxon>Bacteria</taxon>
        <taxon>Pseudomonadati</taxon>
        <taxon>Pseudomonadota</taxon>
        <taxon>Betaproteobacteria</taxon>
        <taxon>Rhodocyclales</taxon>
        <taxon>Azonexaceae</taxon>
        <taxon>Dechloromonas</taxon>
    </lineage>
</organism>
<dbReference type="PROSITE" id="PS50043">
    <property type="entry name" value="HTH_LUXR_2"/>
    <property type="match status" value="1"/>
</dbReference>
<evidence type="ECO:0000256" key="6">
    <source>
        <dbReference type="PROSITE-ProRule" id="PRU00169"/>
    </source>
</evidence>
<evidence type="ECO:0000313" key="9">
    <source>
        <dbReference type="EMBL" id="KXB32121.1"/>
    </source>
</evidence>
<dbReference type="PROSITE" id="PS00622">
    <property type="entry name" value="HTH_LUXR_1"/>
    <property type="match status" value="1"/>
</dbReference>
<dbReference type="CDD" id="cd17537">
    <property type="entry name" value="REC_FixJ"/>
    <property type="match status" value="1"/>
</dbReference>
<dbReference type="EMBL" id="LODL01000007">
    <property type="protein sequence ID" value="KXB32121.1"/>
    <property type="molecule type" value="Genomic_DNA"/>
</dbReference>
<evidence type="ECO:0000313" key="10">
    <source>
        <dbReference type="Proteomes" id="UP000070186"/>
    </source>
</evidence>
<reference evidence="9 10" key="1">
    <citation type="submission" date="2015-12" db="EMBL/GenBank/DDBJ databases">
        <title>Nitrous oxide reduction kinetics distinguish bacteria harboring typical versus atypical NosZ.</title>
        <authorList>
            <person name="Yoon S."/>
            <person name="Nissen S."/>
            <person name="Park D."/>
            <person name="Sanford R.A."/>
            <person name="Loeffler F.E."/>
        </authorList>
    </citation>
    <scope>NUCLEOTIDE SEQUENCE [LARGE SCALE GENOMIC DNA]</scope>
    <source>
        <strain evidence="9 10">ATCC BAA-841</strain>
    </source>
</reference>
<dbReference type="GO" id="GO:0003677">
    <property type="term" value="F:DNA binding"/>
    <property type="evidence" value="ECO:0007669"/>
    <property type="project" value="UniProtKB-KW"/>
</dbReference>
<dbReference type="AlphaFoldDB" id="A0A133XMF6"/>
<dbReference type="InterPro" id="IPR036388">
    <property type="entry name" value="WH-like_DNA-bd_sf"/>
</dbReference>
<comment type="caution">
    <text evidence="9">The sequence shown here is derived from an EMBL/GenBank/DDBJ whole genome shotgun (WGS) entry which is preliminary data.</text>
</comment>
<keyword evidence="10" id="KW-1185">Reference proteome</keyword>
<dbReference type="FunFam" id="3.40.50.2300:FF:000018">
    <property type="entry name" value="DNA-binding transcriptional regulator NtrC"/>
    <property type="match status" value="1"/>
</dbReference>
<evidence type="ECO:0000256" key="1">
    <source>
        <dbReference type="ARBA" id="ARBA00022553"/>
    </source>
</evidence>
<dbReference type="Proteomes" id="UP000070186">
    <property type="component" value="Unassembled WGS sequence"/>
</dbReference>
<dbReference type="SUPFAM" id="SSF46894">
    <property type="entry name" value="C-terminal effector domain of the bipartite response regulators"/>
    <property type="match status" value="1"/>
</dbReference>
<dbReference type="InterPro" id="IPR011006">
    <property type="entry name" value="CheY-like_superfamily"/>
</dbReference>
<dbReference type="GO" id="GO:0006355">
    <property type="term" value="P:regulation of DNA-templated transcription"/>
    <property type="evidence" value="ECO:0007669"/>
    <property type="project" value="InterPro"/>
</dbReference>
<dbReference type="PANTHER" id="PTHR44688">
    <property type="entry name" value="DNA-BINDING TRANSCRIPTIONAL ACTIVATOR DEVR_DOSR"/>
    <property type="match status" value="1"/>
</dbReference>
<feature type="domain" description="Response regulatory" evidence="8">
    <location>
        <begin position="5"/>
        <end position="119"/>
    </location>
</feature>
<accession>A0A133XMF6</accession>
<dbReference type="RefSeq" id="WP_066880615.1">
    <property type="nucleotide sequence ID" value="NZ_LODL01000007.1"/>
</dbReference>
<protein>
    <submittedName>
        <fullName evidence="9">Two-component system response regulator</fullName>
    </submittedName>
</protein>
<evidence type="ECO:0000256" key="4">
    <source>
        <dbReference type="ARBA" id="ARBA00023125"/>
    </source>
</evidence>
<keyword evidence="2" id="KW-0902">Two-component regulatory system</keyword>
<dbReference type="PROSITE" id="PS50110">
    <property type="entry name" value="RESPONSE_REGULATORY"/>
    <property type="match status" value="1"/>
</dbReference>
<feature type="domain" description="HTH luxR-type" evidence="7">
    <location>
        <begin position="135"/>
        <end position="200"/>
    </location>
</feature>
<dbReference type="Pfam" id="PF00072">
    <property type="entry name" value="Response_reg"/>
    <property type="match status" value="1"/>
</dbReference>
<keyword evidence="5" id="KW-0804">Transcription</keyword>
<evidence type="ECO:0000256" key="2">
    <source>
        <dbReference type="ARBA" id="ARBA00023012"/>
    </source>
</evidence>